<proteinExistence type="predicted"/>
<organism evidence="2 3">
    <name type="scientific">Candidatus Enterocloster excrementipullorum</name>
    <dbReference type="NCBI Taxonomy" id="2838559"/>
    <lineage>
        <taxon>Bacteria</taxon>
        <taxon>Bacillati</taxon>
        <taxon>Bacillota</taxon>
        <taxon>Clostridia</taxon>
        <taxon>Lachnospirales</taxon>
        <taxon>Lachnospiraceae</taxon>
        <taxon>Enterocloster</taxon>
    </lineage>
</organism>
<dbReference type="EMBL" id="DWWT01000043">
    <property type="protein sequence ID" value="HJC06310.1"/>
    <property type="molecule type" value="Genomic_DNA"/>
</dbReference>
<keyword evidence="1" id="KW-1133">Transmembrane helix</keyword>
<sequence>MKFSKNRISYVKNPVAKNSFPCLGLSIVSLGLGAAAMYISVTLAGQGGLNTGALGFSSLVFALMSLWYGFLSFREKERNYILARIGASLGGVLVIVWLVIIITGIFR</sequence>
<dbReference type="Pfam" id="PF19639">
    <property type="entry name" value="DUF6142"/>
    <property type="match status" value="1"/>
</dbReference>
<dbReference type="InterPro" id="IPR046140">
    <property type="entry name" value="DUF6142"/>
</dbReference>
<evidence type="ECO:0000313" key="2">
    <source>
        <dbReference type="EMBL" id="HJC06310.1"/>
    </source>
</evidence>
<evidence type="ECO:0000256" key="1">
    <source>
        <dbReference type="SAM" id="Phobius"/>
    </source>
</evidence>
<dbReference type="Proteomes" id="UP000823910">
    <property type="component" value="Unassembled WGS sequence"/>
</dbReference>
<feature type="transmembrane region" description="Helical" evidence="1">
    <location>
        <begin position="85"/>
        <end position="106"/>
    </location>
</feature>
<accession>A0A9D2N025</accession>
<feature type="transmembrane region" description="Helical" evidence="1">
    <location>
        <begin position="53"/>
        <end position="73"/>
    </location>
</feature>
<keyword evidence="1" id="KW-0472">Membrane</keyword>
<protein>
    <recommendedName>
        <fullName evidence="4">Calcium:proton exchanger</fullName>
    </recommendedName>
</protein>
<dbReference type="AlphaFoldDB" id="A0A9D2N025"/>
<feature type="transmembrane region" description="Helical" evidence="1">
    <location>
        <begin position="20"/>
        <end position="41"/>
    </location>
</feature>
<evidence type="ECO:0000313" key="3">
    <source>
        <dbReference type="Proteomes" id="UP000823910"/>
    </source>
</evidence>
<reference evidence="2" key="2">
    <citation type="submission" date="2021-04" db="EMBL/GenBank/DDBJ databases">
        <authorList>
            <person name="Gilroy R."/>
        </authorList>
    </citation>
    <scope>NUCLEOTIDE SEQUENCE</scope>
    <source>
        <strain evidence="2">CHK180-15479</strain>
    </source>
</reference>
<name>A0A9D2N025_9FIRM</name>
<comment type="caution">
    <text evidence="2">The sequence shown here is derived from an EMBL/GenBank/DDBJ whole genome shotgun (WGS) entry which is preliminary data.</text>
</comment>
<reference evidence="2" key="1">
    <citation type="journal article" date="2021" name="PeerJ">
        <title>Extensive microbial diversity within the chicken gut microbiome revealed by metagenomics and culture.</title>
        <authorList>
            <person name="Gilroy R."/>
            <person name="Ravi A."/>
            <person name="Getino M."/>
            <person name="Pursley I."/>
            <person name="Horton D.L."/>
            <person name="Alikhan N.F."/>
            <person name="Baker D."/>
            <person name="Gharbi K."/>
            <person name="Hall N."/>
            <person name="Watson M."/>
            <person name="Adriaenssens E.M."/>
            <person name="Foster-Nyarko E."/>
            <person name="Jarju S."/>
            <person name="Secka A."/>
            <person name="Antonio M."/>
            <person name="Oren A."/>
            <person name="Chaudhuri R.R."/>
            <person name="La Ragione R."/>
            <person name="Hildebrand F."/>
            <person name="Pallen M.J."/>
        </authorList>
    </citation>
    <scope>NUCLEOTIDE SEQUENCE</scope>
    <source>
        <strain evidence="2">CHK180-15479</strain>
    </source>
</reference>
<gene>
    <name evidence="2" type="ORF">H9704_09175</name>
</gene>
<evidence type="ECO:0008006" key="4">
    <source>
        <dbReference type="Google" id="ProtNLM"/>
    </source>
</evidence>
<keyword evidence="1" id="KW-0812">Transmembrane</keyword>